<evidence type="ECO:0000256" key="1">
    <source>
        <dbReference type="SAM" id="SignalP"/>
    </source>
</evidence>
<dbReference type="EMBL" id="RSFE01000007">
    <property type="protein sequence ID" value="RWU09177.1"/>
    <property type="molecule type" value="Genomic_DNA"/>
</dbReference>
<dbReference type="Proteomes" id="UP000288789">
    <property type="component" value="Unassembled WGS sequence"/>
</dbReference>
<feature type="domain" description="Lcl C-terminal" evidence="2">
    <location>
        <begin position="44"/>
        <end position="176"/>
    </location>
</feature>
<reference evidence="3 4" key="1">
    <citation type="submission" date="2018-12" db="EMBL/GenBank/DDBJ databases">
        <authorList>
            <person name="Li A."/>
            <person name="Zhang M."/>
            <person name="Zhu H."/>
        </authorList>
    </citation>
    <scope>NUCLEOTIDE SEQUENCE [LARGE SCALE GENOMIC DNA]</scope>
    <source>
        <strain evidence="3 4">R04H25</strain>
    </source>
</reference>
<dbReference type="OrthoDB" id="9793251at2"/>
<dbReference type="AlphaFoldDB" id="A0A443YYK2"/>
<protein>
    <submittedName>
        <fullName evidence="3">DUF1566 domain-containing protein</fullName>
    </submittedName>
</protein>
<dbReference type="InterPro" id="IPR011460">
    <property type="entry name" value="Lcl_C"/>
</dbReference>
<accession>A0A443YYK2</accession>
<dbReference type="PANTHER" id="PTHR35812:SF1">
    <property type="entry name" value="LIPOPROTEIN"/>
    <property type="match status" value="1"/>
</dbReference>
<gene>
    <name evidence="3" type="ORF">EGC76_09675</name>
</gene>
<name>A0A443YYK2_9GAMM</name>
<evidence type="ECO:0000259" key="2">
    <source>
        <dbReference type="Pfam" id="PF07603"/>
    </source>
</evidence>
<dbReference type="PANTHER" id="PTHR35812">
    <property type="entry name" value="LIPOPROTEIN"/>
    <property type="match status" value="1"/>
</dbReference>
<keyword evidence="4" id="KW-1185">Reference proteome</keyword>
<comment type="caution">
    <text evidence="3">The sequence shown here is derived from an EMBL/GenBank/DDBJ whole genome shotgun (WGS) entry which is preliminary data.</text>
</comment>
<feature type="chain" id="PRO_5019381622" evidence="1">
    <location>
        <begin position="23"/>
        <end position="179"/>
    </location>
</feature>
<proteinExistence type="predicted"/>
<feature type="signal peptide" evidence="1">
    <location>
        <begin position="1"/>
        <end position="22"/>
    </location>
</feature>
<dbReference type="RefSeq" id="WP_128352795.1">
    <property type="nucleotide sequence ID" value="NZ_RSFE01000007.1"/>
</dbReference>
<sequence>MKKLTYLSLIACVVGFQGVAEASCKYESIKPNTAPDQFYDNRDGTVLDVRTGLTWSLCLYGQTYDASNNSCTGAPTAVTDWSVALNAQDDFSHGGVTDWRLPNIKELATLVEYACFDPAIRTEVFPETPSAPFWTNTPDAEGVDPAPLAIGRYIDFYDGGEFNDNPAVSRFIRFVRTAG</sequence>
<evidence type="ECO:0000313" key="3">
    <source>
        <dbReference type="EMBL" id="RWU09177.1"/>
    </source>
</evidence>
<dbReference type="Pfam" id="PF07603">
    <property type="entry name" value="Lcl_C"/>
    <property type="match status" value="1"/>
</dbReference>
<evidence type="ECO:0000313" key="4">
    <source>
        <dbReference type="Proteomes" id="UP000288789"/>
    </source>
</evidence>
<keyword evidence="1" id="KW-0732">Signal</keyword>
<organism evidence="3 4">
    <name type="scientific">Pseudidiomarina gelatinasegens</name>
    <dbReference type="NCBI Taxonomy" id="2487740"/>
    <lineage>
        <taxon>Bacteria</taxon>
        <taxon>Pseudomonadati</taxon>
        <taxon>Pseudomonadota</taxon>
        <taxon>Gammaproteobacteria</taxon>
        <taxon>Alteromonadales</taxon>
        <taxon>Idiomarinaceae</taxon>
        <taxon>Pseudidiomarina</taxon>
    </lineage>
</organism>